<evidence type="ECO:0000256" key="16">
    <source>
        <dbReference type="HAMAP-Rule" id="MF_00404"/>
    </source>
</evidence>
<evidence type="ECO:0000256" key="11">
    <source>
        <dbReference type="ARBA" id="ARBA00023053"/>
    </source>
</evidence>
<protein>
    <recommendedName>
        <fullName evidence="16">Probable oxaloacetate decarboxylase gamma chain</fullName>
        <ecNumber evidence="16">7.2.4.2</ecNumber>
    </recommendedName>
</protein>
<evidence type="ECO:0000256" key="14">
    <source>
        <dbReference type="ARBA" id="ARBA00023201"/>
    </source>
</evidence>
<evidence type="ECO:0000256" key="9">
    <source>
        <dbReference type="ARBA" id="ARBA00022967"/>
    </source>
</evidence>
<evidence type="ECO:0000256" key="18">
    <source>
        <dbReference type="SAM" id="MobiDB-lite"/>
    </source>
</evidence>
<evidence type="ECO:0000256" key="13">
    <source>
        <dbReference type="ARBA" id="ARBA00023136"/>
    </source>
</evidence>
<evidence type="ECO:0000256" key="5">
    <source>
        <dbReference type="ARBA" id="ARBA00011869"/>
    </source>
</evidence>
<evidence type="ECO:0000256" key="4">
    <source>
        <dbReference type="ARBA" id="ARBA00005844"/>
    </source>
</evidence>
<proteinExistence type="inferred from homology"/>
<evidence type="ECO:0000256" key="10">
    <source>
        <dbReference type="ARBA" id="ARBA00022989"/>
    </source>
</evidence>
<dbReference type="Proteomes" id="UP000537141">
    <property type="component" value="Unassembled WGS sequence"/>
</dbReference>
<evidence type="ECO:0000256" key="1">
    <source>
        <dbReference type="ARBA" id="ARBA00001959"/>
    </source>
</evidence>
<dbReference type="EMBL" id="JACHHU010000009">
    <property type="protein sequence ID" value="MBB6542964.1"/>
    <property type="molecule type" value="Genomic_DNA"/>
</dbReference>
<comment type="function">
    <text evidence="2 16 17">Catalyzes the decarboxylation of oxaloacetate coupled to Na(+) translocation.</text>
</comment>
<keyword evidence="10 16" id="KW-1133">Transmembrane helix</keyword>
<evidence type="ECO:0000256" key="12">
    <source>
        <dbReference type="ARBA" id="ARBA00023065"/>
    </source>
</evidence>
<evidence type="ECO:0000256" key="6">
    <source>
        <dbReference type="ARBA" id="ARBA00022448"/>
    </source>
</evidence>
<comment type="caution">
    <text evidence="19">The sequence shown here is derived from an EMBL/GenBank/DDBJ whole genome shotgun (WGS) entry which is preliminary data.</text>
</comment>
<evidence type="ECO:0000256" key="17">
    <source>
        <dbReference type="RuleBase" id="RU004278"/>
    </source>
</evidence>
<sequence>MDNLTQLFTEAGTLMLTGMVFVFTFLGLLVVFINTVLVRLAHAYPDPVVQRGSQPNSTNKNEVQDGVSPSVVAAISSAVTKYRQQHSKK</sequence>
<keyword evidence="14 16" id="KW-0739">Sodium transport</keyword>
<accession>A0A7X0NGD2</accession>
<keyword evidence="6 16" id="KW-0813">Transport</keyword>
<dbReference type="GO" id="GO:0005886">
    <property type="term" value="C:plasma membrane"/>
    <property type="evidence" value="ECO:0007669"/>
    <property type="project" value="UniProtKB-SubCell"/>
</dbReference>
<evidence type="ECO:0000256" key="2">
    <source>
        <dbReference type="ARBA" id="ARBA00003002"/>
    </source>
</evidence>
<evidence type="ECO:0000313" key="19">
    <source>
        <dbReference type="EMBL" id="MBB6542964.1"/>
    </source>
</evidence>
<evidence type="ECO:0000256" key="7">
    <source>
        <dbReference type="ARBA" id="ARBA00022475"/>
    </source>
</evidence>
<dbReference type="RefSeq" id="WP_184423770.1">
    <property type="nucleotide sequence ID" value="NZ_AP027362.1"/>
</dbReference>
<feature type="transmembrane region" description="Helical" evidence="16 17">
    <location>
        <begin position="20"/>
        <end position="41"/>
    </location>
</feature>
<feature type="region of interest" description="Disordered" evidence="18">
    <location>
        <begin position="49"/>
        <end position="68"/>
    </location>
</feature>
<dbReference type="GO" id="GO:0036376">
    <property type="term" value="P:sodium ion export across plasma membrane"/>
    <property type="evidence" value="ECO:0007669"/>
    <property type="project" value="InterPro"/>
</dbReference>
<dbReference type="InterPro" id="IPR023424">
    <property type="entry name" value="OadG"/>
</dbReference>
<keyword evidence="19" id="KW-0456">Lyase</keyword>
<reference evidence="19 20" key="1">
    <citation type="submission" date="2020-08" db="EMBL/GenBank/DDBJ databases">
        <title>Genomic Encyclopedia of Type Strains, Phase IV (KMG-IV): sequencing the most valuable type-strain genomes for metagenomic binning, comparative biology and taxonomic classification.</title>
        <authorList>
            <person name="Goeker M."/>
        </authorList>
    </citation>
    <scope>NUCLEOTIDE SEQUENCE [LARGE SCALE GENOMIC DNA]</scope>
    <source>
        <strain evidence="19 20">DSM 26287</strain>
    </source>
</reference>
<keyword evidence="9 16" id="KW-1278">Translocase</keyword>
<keyword evidence="8 16" id="KW-0812">Transmembrane</keyword>
<feature type="compositionally biased region" description="Polar residues" evidence="18">
    <location>
        <begin position="51"/>
        <end position="61"/>
    </location>
</feature>
<comment type="cofactor">
    <cofactor evidence="1 16 17">
        <name>Na(+)</name>
        <dbReference type="ChEBI" id="CHEBI:29101"/>
    </cofactor>
</comment>
<comment type="subcellular location">
    <subcellularLocation>
        <location evidence="3 16 17">Cell membrane</location>
        <topology evidence="3 16 17">Single-pass membrane protein</topology>
    </subcellularLocation>
</comment>
<dbReference type="AlphaFoldDB" id="A0A7X0NGD2"/>
<comment type="similarity">
    <text evidence="4 16 17">Belongs to the OadG family.</text>
</comment>
<evidence type="ECO:0000256" key="8">
    <source>
        <dbReference type="ARBA" id="ARBA00022692"/>
    </source>
</evidence>
<dbReference type="Pfam" id="PF04277">
    <property type="entry name" value="OAD_gamma"/>
    <property type="match status" value="1"/>
</dbReference>
<keyword evidence="7 16" id="KW-1003">Cell membrane</keyword>
<comment type="catalytic activity">
    <reaction evidence="15 16 17">
        <text>oxaloacetate + 2 Na(+)(in) + H(+) = pyruvate + 2 Na(+)(out) + CO2</text>
        <dbReference type="Rhea" id="RHEA:57724"/>
        <dbReference type="ChEBI" id="CHEBI:15361"/>
        <dbReference type="ChEBI" id="CHEBI:15378"/>
        <dbReference type="ChEBI" id="CHEBI:16452"/>
        <dbReference type="ChEBI" id="CHEBI:16526"/>
        <dbReference type="ChEBI" id="CHEBI:29101"/>
        <dbReference type="EC" id="7.2.4.2"/>
    </reaction>
</comment>
<evidence type="ECO:0000256" key="15">
    <source>
        <dbReference type="ARBA" id="ARBA00048176"/>
    </source>
</evidence>
<comment type="subunit">
    <text evidence="5 16">Heterotrimer of an alpha, a beta and a gamma subunit.</text>
</comment>
<keyword evidence="12 16" id="KW-0406">Ion transport</keyword>
<keyword evidence="20" id="KW-1185">Reference proteome</keyword>
<dbReference type="GO" id="GO:0008948">
    <property type="term" value="F:oxaloacetate decarboxylase activity"/>
    <property type="evidence" value="ECO:0007669"/>
    <property type="project" value="UniProtKB-UniRule"/>
</dbReference>
<keyword evidence="13 16" id="KW-0472">Membrane</keyword>
<dbReference type="NCBIfam" id="TIGR01195">
    <property type="entry name" value="oadG_fam"/>
    <property type="match status" value="1"/>
</dbReference>
<evidence type="ECO:0000313" key="20">
    <source>
        <dbReference type="Proteomes" id="UP000537141"/>
    </source>
</evidence>
<gene>
    <name evidence="16" type="primary">oadG</name>
    <name evidence="19" type="ORF">HNQ55_001468</name>
</gene>
<dbReference type="InterPro" id="IPR005899">
    <property type="entry name" value="Na_pump_deCOase"/>
</dbReference>
<evidence type="ECO:0000256" key="3">
    <source>
        <dbReference type="ARBA" id="ARBA00004162"/>
    </source>
</evidence>
<keyword evidence="11 16" id="KW-0915">Sodium</keyword>
<dbReference type="EC" id="7.2.4.2" evidence="16"/>
<dbReference type="HAMAP" id="MF_00404">
    <property type="entry name" value="OadG"/>
    <property type="match status" value="1"/>
</dbReference>
<name>A0A7X0NGD2_9GAMM</name>
<organism evidence="19 20">
    <name type="scientific">Thalassotalea piscium</name>
    <dbReference type="NCBI Taxonomy" id="1230533"/>
    <lineage>
        <taxon>Bacteria</taxon>
        <taxon>Pseudomonadati</taxon>
        <taxon>Pseudomonadota</taxon>
        <taxon>Gammaproteobacteria</taxon>
        <taxon>Alteromonadales</taxon>
        <taxon>Colwelliaceae</taxon>
        <taxon>Thalassotalea</taxon>
    </lineage>
</organism>
<dbReference type="GO" id="GO:0015081">
    <property type="term" value="F:sodium ion transmembrane transporter activity"/>
    <property type="evidence" value="ECO:0007669"/>
    <property type="project" value="UniProtKB-UniRule"/>
</dbReference>
<dbReference type="GO" id="GO:0015451">
    <property type="term" value="F:decarboxylation-driven active transmembrane transporter activity"/>
    <property type="evidence" value="ECO:0007669"/>
    <property type="project" value="UniProtKB-EC"/>
</dbReference>